<dbReference type="AlphaFoldDB" id="A0A6C0BXB3"/>
<keyword evidence="1" id="KW-0812">Transmembrane</keyword>
<accession>A0A6C0BXB3</accession>
<evidence type="ECO:0000256" key="1">
    <source>
        <dbReference type="SAM" id="Phobius"/>
    </source>
</evidence>
<dbReference type="EMBL" id="MN739278">
    <property type="protein sequence ID" value="QHS96740.1"/>
    <property type="molecule type" value="Genomic_DNA"/>
</dbReference>
<keyword evidence="1" id="KW-0472">Membrane</keyword>
<name>A0A6C0BXB3_9ZZZZ</name>
<evidence type="ECO:0000313" key="2">
    <source>
        <dbReference type="EMBL" id="QHS96740.1"/>
    </source>
</evidence>
<proteinExistence type="predicted"/>
<feature type="transmembrane region" description="Helical" evidence="1">
    <location>
        <begin position="6"/>
        <end position="26"/>
    </location>
</feature>
<sequence length="137" mass="14893">MYMGKIRYDVVIISLIIGGMVALSLFCNVKKEGFRTAQHMSIYPSSSMSNGVPGRVQGEVYNQNTSCGDWYGSLSKNTVGRTAPLENGELAIFADNIMSPECCPSSYSGSGGCVCETEKQMKYISNRGGNRNVMDSF</sequence>
<keyword evidence="1" id="KW-1133">Transmembrane helix</keyword>
<reference evidence="2" key="1">
    <citation type="journal article" date="2020" name="Nature">
        <title>Giant virus diversity and host interactions through global metagenomics.</title>
        <authorList>
            <person name="Schulz F."/>
            <person name="Roux S."/>
            <person name="Paez-Espino D."/>
            <person name="Jungbluth S."/>
            <person name="Walsh D.A."/>
            <person name="Denef V.J."/>
            <person name="McMahon K.D."/>
            <person name="Konstantinidis K.T."/>
            <person name="Eloe-Fadrosh E.A."/>
            <person name="Kyrpides N.C."/>
            <person name="Woyke T."/>
        </authorList>
    </citation>
    <scope>NUCLEOTIDE SEQUENCE</scope>
    <source>
        <strain evidence="2">GVMAG-M-3300020166-5</strain>
    </source>
</reference>
<protein>
    <submittedName>
        <fullName evidence="2">Uncharacterized protein</fullName>
    </submittedName>
</protein>
<organism evidence="2">
    <name type="scientific">viral metagenome</name>
    <dbReference type="NCBI Taxonomy" id="1070528"/>
    <lineage>
        <taxon>unclassified sequences</taxon>
        <taxon>metagenomes</taxon>
        <taxon>organismal metagenomes</taxon>
    </lineage>
</organism>